<dbReference type="Proteomes" id="UP000199561">
    <property type="component" value="Unassembled WGS sequence"/>
</dbReference>
<organism evidence="3 4">
    <name type="scientific">Nitrosomonas nitrosa</name>
    <dbReference type="NCBI Taxonomy" id="52442"/>
    <lineage>
        <taxon>Bacteria</taxon>
        <taxon>Pseudomonadati</taxon>
        <taxon>Pseudomonadota</taxon>
        <taxon>Betaproteobacteria</taxon>
        <taxon>Nitrosomonadales</taxon>
        <taxon>Nitrosomonadaceae</taxon>
        <taxon>Nitrosomonas</taxon>
    </lineage>
</organism>
<evidence type="ECO:0000313" key="3">
    <source>
        <dbReference type="EMBL" id="SFM79456.1"/>
    </source>
</evidence>
<name>A0A1I4TRU0_9PROT</name>
<reference evidence="2" key="2">
    <citation type="submission" date="2021-02" db="EMBL/GenBank/DDBJ databases">
        <authorList>
            <person name="Han P."/>
        </authorList>
    </citation>
    <scope>NUCLEOTIDE SEQUENCE</scope>
    <source>
        <strain evidence="2">Nitrosomonas nitrosa 18-3D</strain>
    </source>
</reference>
<keyword evidence="4" id="KW-1185">Reference proteome</keyword>
<evidence type="ECO:0000313" key="4">
    <source>
        <dbReference type="Proteomes" id="UP000199561"/>
    </source>
</evidence>
<dbReference type="GO" id="GO:0032259">
    <property type="term" value="P:methylation"/>
    <property type="evidence" value="ECO:0007669"/>
    <property type="project" value="UniProtKB-KW"/>
</dbReference>
<dbReference type="InterPro" id="IPR052514">
    <property type="entry name" value="SAM-dependent_MTase"/>
</dbReference>
<accession>A0A1I4TRU0</accession>
<keyword evidence="3" id="KW-0489">Methyltransferase</keyword>
<dbReference type="PANTHER" id="PTHR34203:SF15">
    <property type="entry name" value="SLL1173 PROTEIN"/>
    <property type="match status" value="1"/>
</dbReference>
<dbReference type="NCBIfam" id="TIGR01444">
    <property type="entry name" value="fkbM_fam"/>
    <property type="match status" value="1"/>
</dbReference>
<sequence>MQSLWAAIKYIFSVNFLKNLVVAAYWAKGGYTKTNVRGHTILVTVDHWRVLKRAKTYTIKEPDTLDWLDGFEPGSCYFDIGANIGQYSLYPAKKYGASVEIYAFEPQSNNYYALNKNIFYNHLKDRISAYCIAVSGKTEFSKLYVPKFIPGGNRSQFGEESLDTMKTPTSHIQGMFGVTLDDLCGKWGFPYPNYMKIDVDGIEIAILKAAGQVLRHPNLRSVIVELGTPAEQQEAIAIMQQAGLELKRQSTRNWGETCFVFERT</sequence>
<evidence type="ECO:0000259" key="1">
    <source>
        <dbReference type="Pfam" id="PF05050"/>
    </source>
</evidence>
<protein>
    <submittedName>
        <fullName evidence="3">Methyltransferase, FkbM family</fullName>
    </submittedName>
</protein>
<reference evidence="3 4" key="1">
    <citation type="submission" date="2016-10" db="EMBL/GenBank/DDBJ databases">
        <authorList>
            <person name="de Groot N.N."/>
        </authorList>
    </citation>
    <scope>NUCLEOTIDE SEQUENCE [LARGE SCALE GENOMIC DNA]</scope>
    <source>
        <strain evidence="3 4">Nm146</strain>
    </source>
</reference>
<keyword evidence="3" id="KW-0808">Transferase</keyword>
<dbReference type="InterPro" id="IPR029063">
    <property type="entry name" value="SAM-dependent_MTases_sf"/>
</dbReference>
<feature type="domain" description="Methyltransferase FkbM" evidence="1">
    <location>
        <begin position="79"/>
        <end position="242"/>
    </location>
</feature>
<dbReference type="Gene3D" id="3.40.50.150">
    <property type="entry name" value="Vaccinia Virus protein VP39"/>
    <property type="match status" value="1"/>
</dbReference>
<evidence type="ECO:0000313" key="2">
    <source>
        <dbReference type="EMBL" id="CAE6493272.1"/>
    </source>
</evidence>
<dbReference type="InterPro" id="IPR006342">
    <property type="entry name" value="FkbM_mtfrase"/>
</dbReference>
<dbReference type="GO" id="GO:0008168">
    <property type="term" value="F:methyltransferase activity"/>
    <property type="evidence" value="ECO:0007669"/>
    <property type="project" value="UniProtKB-KW"/>
</dbReference>
<dbReference type="PANTHER" id="PTHR34203">
    <property type="entry name" value="METHYLTRANSFERASE, FKBM FAMILY PROTEIN"/>
    <property type="match status" value="1"/>
</dbReference>
<dbReference type="RefSeq" id="WP_090671789.1">
    <property type="nucleotide sequence ID" value="NZ_CAJNAP010000004.1"/>
</dbReference>
<dbReference type="EMBL" id="CAJNAP010000004">
    <property type="protein sequence ID" value="CAE6493272.1"/>
    <property type="molecule type" value="Genomic_DNA"/>
</dbReference>
<dbReference type="AlphaFoldDB" id="A0A1I4TRU0"/>
<dbReference type="SUPFAM" id="SSF53335">
    <property type="entry name" value="S-adenosyl-L-methionine-dependent methyltransferases"/>
    <property type="match status" value="1"/>
</dbReference>
<gene>
    <name evidence="2" type="ORF">NMYAN_120113</name>
    <name evidence="3" type="ORF">SAMN05421880_13422</name>
</gene>
<dbReference type="Proteomes" id="UP000601736">
    <property type="component" value="Unassembled WGS sequence"/>
</dbReference>
<dbReference type="Pfam" id="PF05050">
    <property type="entry name" value="Methyltransf_21"/>
    <property type="match status" value="1"/>
</dbReference>
<dbReference type="STRING" id="52442.SAMN05421880_13422"/>
<dbReference type="EMBL" id="FOUF01000034">
    <property type="protein sequence ID" value="SFM79456.1"/>
    <property type="molecule type" value="Genomic_DNA"/>
</dbReference>
<proteinExistence type="predicted"/>